<evidence type="ECO:0000313" key="8">
    <source>
        <dbReference type="EMBL" id="GGD01424.1"/>
    </source>
</evidence>
<proteinExistence type="inferred from homology"/>
<keyword evidence="3 6" id="KW-0812">Transmembrane</keyword>
<comment type="subcellular location">
    <subcellularLocation>
        <location evidence="1 6">Cell membrane</location>
        <topology evidence="1 6">Multi-pass membrane protein</topology>
    </subcellularLocation>
</comment>
<dbReference type="GO" id="GO:0005886">
    <property type="term" value="C:plasma membrane"/>
    <property type="evidence" value="ECO:0007669"/>
    <property type="project" value="UniProtKB-SubCell"/>
</dbReference>
<accession>A0A8J2Y3A5</accession>
<sequence>MISLFKMIGRFINNMDARAWTSLLVSVFLLGFILVMALYGREWLGLSQVRVQDMMTRISESPFAIVGVISVFALLALTGFPQMLLIAGTVAVFGAQQGGIYSWIATMASATLTFAIGHVFGGSFVKKLSAGRMNKMVGMMRDHGIMTTMIVRWTPSAPFIVINAIAGAARISIVKFWLGTGLGIIPKILFIAAFTGQVDELMKFFTNRDPQHLVILAVLIVGWLGFLLLVRWLYMRMRRRTANAGANTGANARDDGGQDRSFS</sequence>
<protein>
    <recommendedName>
        <fullName evidence="6">TVP38/TMEM64 family membrane protein</fullName>
    </recommendedName>
</protein>
<organism evidence="8 9">
    <name type="scientific">Aquisalinus flavus</name>
    <dbReference type="NCBI Taxonomy" id="1526572"/>
    <lineage>
        <taxon>Bacteria</taxon>
        <taxon>Pseudomonadati</taxon>
        <taxon>Pseudomonadota</taxon>
        <taxon>Alphaproteobacteria</taxon>
        <taxon>Parvularculales</taxon>
        <taxon>Parvularculaceae</taxon>
        <taxon>Aquisalinus</taxon>
    </lineage>
</organism>
<keyword evidence="5 6" id="KW-0472">Membrane</keyword>
<dbReference type="RefSeq" id="WP_188159995.1">
    <property type="nucleotide sequence ID" value="NZ_BMGH01000001.1"/>
</dbReference>
<keyword evidence="2 6" id="KW-1003">Cell membrane</keyword>
<evidence type="ECO:0000256" key="4">
    <source>
        <dbReference type="ARBA" id="ARBA00022989"/>
    </source>
</evidence>
<comment type="similarity">
    <text evidence="6">Belongs to the TVP38/TMEM64 family.</text>
</comment>
<comment type="caution">
    <text evidence="8">The sequence shown here is derived from an EMBL/GenBank/DDBJ whole genome shotgun (WGS) entry which is preliminary data.</text>
</comment>
<evidence type="ECO:0000256" key="1">
    <source>
        <dbReference type="ARBA" id="ARBA00004651"/>
    </source>
</evidence>
<feature type="transmembrane region" description="Helical" evidence="6">
    <location>
        <begin position="100"/>
        <end position="125"/>
    </location>
</feature>
<evidence type="ECO:0000313" key="9">
    <source>
        <dbReference type="Proteomes" id="UP000613582"/>
    </source>
</evidence>
<feature type="domain" description="VTT" evidence="7">
    <location>
        <begin position="80"/>
        <end position="194"/>
    </location>
</feature>
<evidence type="ECO:0000256" key="5">
    <source>
        <dbReference type="ARBA" id="ARBA00023136"/>
    </source>
</evidence>
<dbReference type="Proteomes" id="UP000613582">
    <property type="component" value="Unassembled WGS sequence"/>
</dbReference>
<dbReference type="PANTHER" id="PTHR12677">
    <property type="entry name" value="GOLGI APPARATUS MEMBRANE PROTEIN TVP38-RELATED"/>
    <property type="match status" value="1"/>
</dbReference>
<dbReference type="InterPro" id="IPR015414">
    <property type="entry name" value="TMEM64"/>
</dbReference>
<evidence type="ECO:0000259" key="7">
    <source>
        <dbReference type="Pfam" id="PF09335"/>
    </source>
</evidence>
<dbReference type="AlphaFoldDB" id="A0A8J2Y3A5"/>
<evidence type="ECO:0000256" key="6">
    <source>
        <dbReference type="RuleBase" id="RU366058"/>
    </source>
</evidence>
<dbReference type="EMBL" id="BMGH01000001">
    <property type="protein sequence ID" value="GGD01424.1"/>
    <property type="molecule type" value="Genomic_DNA"/>
</dbReference>
<keyword evidence="9" id="KW-1185">Reference proteome</keyword>
<feature type="transmembrane region" description="Helical" evidence="6">
    <location>
        <begin position="20"/>
        <end position="40"/>
    </location>
</feature>
<feature type="transmembrane region" description="Helical" evidence="6">
    <location>
        <begin position="176"/>
        <end position="194"/>
    </location>
</feature>
<evidence type="ECO:0000256" key="2">
    <source>
        <dbReference type="ARBA" id="ARBA00022475"/>
    </source>
</evidence>
<dbReference type="PANTHER" id="PTHR12677:SF59">
    <property type="entry name" value="GOLGI APPARATUS MEMBRANE PROTEIN TVP38-RELATED"/>
    <property type="match status" value="1"/>
</dbReference>
<dbReference type="Pfam" id="PF09335">
    <property type="entry name" value="VTT_dom"/>
    <property type="match status" value="1"/>
</dbReference>
<reference evidence="8" key="2">
    <citation type="submission" date="2020-09" db="EMBL/GenBank/DDBJ databases">
        <authorList>
            <person name="Sun Q."/>
            <person name="Zhou Y."/>
        </authorList>
    </citation>
    <scope>NUCLEOTIDE SEQUENCE</scope>
    <source>
        <strain evidence="8">CGMCC 1.12921</strain>
    </source>
</reference>
<keyword evidence="4 6" id="KW-1133">Transmembrane helix</keyword>
<name>A0A8J2Y3A5_9PROT</name>
<gene>
    <name evidence="8" type="ORF">GCM10011342_08060</name>
</gene>
<evidence type="ECO:0000256" key="3">
    <source>
        <dbReference type="ARBA" id="ARBA00022692"/>
    </source>
</evidence>
<feature type="transmembrane region" description="Helical" evidence="6">
    <location>
        <begin position="214"/>
        <end position="234"/>
    </location>
</feature>
<dbReference type="InterPro" id="IPR032816">
    <property type="entry name" value="VTT_dom"/>
</dbReference>
<reference evidence="8" key="1">
    <citation type="journal article" date="2014" name="Int. J. Syst. Evol. Microbiol.">
        <title>Complete genome sequence of Corynebacterium casei LMG S-19264T (=DSM 44701T), isolated from a smear-ripened cheese.</title>
        <authorList>
            <consortium name="US DOE Joint Genome Institute (JGI-PGF)"/>
            <person name="Walter F."/>
            <person name="Albersmeier A."/>
            <person name="Kalinowski J."/>
            <person name="Ruckert C."/>
        </authorList>
    </citation>
    <scope>NUCLEOTIDE SEQUENCE</scope>
    <source>
        <strain evidence="8">CGMCC 1.12921</strain>
    </source>
</reference>
<feature type="transmembrane region" description="Helical" evidence="6">
    <location>
        <begin position="61"/>
        <end position="80"/>
    </location>
</feature>